<dbReference type="GO" id="GO:0003700">
    <property type="term" value="F:DNA-binding transcription factor activity"/>
    <property type="evidence" value="ECO:0007669"/>
    <property type="project" value="InterPro"/>
</dbReference>
<dbReference type="EMBL" id="LAZR01002035">
    <property type="protein sequence ID" value="KKN35494.1"/>
    <property type="molecule type" value="Genomic_DNA"/>
</dbReference>
<dbReference type="PANTHER" id="PTHR30363:SF44">
    <property type="entry name" value="AGA OPERON TRANSCRIPTIONAL REPRESSOR-RELATED"/>
    <property type="match status" value="1"/>
</dbReference>
<dbReference type="GO" id="GO:0003677">
    <property type="term" value="F:DNA binding"/>
    <property type="evidence" value="ECO:0007669"/>
    <property type="project" value="UniProtKB-KW"/>
</dbReference>
<dbReference type="SMART" id="SM01134">
    <property type="entry name" value="DeoRC"/>
    <property type="match status" value="1"/>
</dbReference>
<dbReference type="PANTHER" id="PTHR30363">
    <property type="entry name" value="HTH-TYPE TRANSCRIPTIONAL REGULATOR SRLR-RELATED"/>
    <property type="match status" value="1"/>
</dbReference>
<feature type="domain" description="HTH deoR-type" evidence="4">
    <location>
        <begin position="11"/>
        <end position="66"/>
    </location>
</feature>
<comment type="caution">
    <text evidence="5">The sequence shown here is derived from an EMBL/GenBank/DDBJ whole genome shotgun (WGS) entry which is preliminary data.</text>
</comment>
<dbReference type="PROSITE" id="PS51000">
    <property type="entry name" value="HTH_DEOR_2"/>
    <property type="match status" value="1"/>
</dbReference>
<evidence type="ECO:0000256" key="3">
    <source>
        <dbReference type="ARBA" id="ARBA00023163"/>
    </source>
</evidence>
<dbReference type="InterPro" id="IPR047779">
    <property type="entry name" value="AgaR-like"/>
</dbReference>
<dbReference type="PROSITE" id="PS00894">
    <property type="entry name" value="HTH_DEOR_1"/>
    <property type="match status" value="1"/>
</dbReference>
<evidence type="ECO:0000313" key="5">
    <source>
        <dbReference type="EMBL" id="KKN35494.1"/>
    </source>
</evidence>
<dbReference type="InterPro" id="IPR018356">
    <property type="entry name" value="Tscrpt_reg_HTH_DeoR_CS"/>
</dbReference>
<dbReference type="Pfam" id="PF08220">
    <property type="entry name" value="HTH_DeoR"/>
    <property type="match status" value="1"/>
</dbReference>
<dbReference type="SMART" id="SM00420">
    <property type="entry name" value="HTH_DEOR"/>
    <property type="match status" value="1"/>
</dbReference>
<dbReference type="InterPro" id="IPR036388">
    <property type="entry name" value="WH-like_DNA-bd_sf"/>
</dbReference>
<dbReference type="Gene3D" id="1.10.10.10">
    <property type="entry name" value="Winged helix-like DNA-binding domain superfamily/Winged helix DNA-binding domain"/>
    <property type="match status" value="1"/>
</dbReference>
<dbReference type="Gene3D" id="3.40.50.1360">
    <property type="match status" value="1"/>
</dbReference>
<accession>A0A0F9PZ56</accession>
<evidence type="ECO:0000256" key="1">
    <source>
        <dbReference type="ARBA" id="ARBA00023015"/>
    </source>
</evidence>
<gene>
    <name evidence="5" type="ORF">LCGC14_0783110</name>
</gene>
<name>A0A0F9PZ56_9ZZZZ</name>
<dbReference type="AlphaFoldDB" id="A0A0F9PZ56"/>
<dbReference type="SUPFAM" id="SSF46785">
    <property type="entry name" value="Winged helix' DNA-binding domain"/>
    <property type="match status" value="1"/>
</dbReference>
<keyword evidence="2" id="KW-0238">DNA-binding</keyword>
<evidence type="ECO:0000256" key="2">
    <source>
        <dbReference type="ARBA" id="ARBA00023125"/>
    </source>
</evidence>
<dbReference type="InterPro" id="IPR037171">
    <property type="entry name" value="NagB/RpiA_transferase-like"/>
</dbReference>
<dbReference type="Pfam" id="PF00455">
    <property type="entry name" value="DeoRC"/>
    <property type="match status" value="1"/>
</dbReference>
<dbReference type="SUPFAM" id="SSF100950">
    <property type="entry name" value="NagB/RpiA/CoA transferase-like"/>
    <property type="match status" value="1"/>
</dbReference>
<dbReference type="InterPro" id="IPR036390">
    <property type="entry name" value="WH_DNA-bd_sf"/>
</dbReference>
<reference evidence="5" key="1">
    <citation type="journal article" date="2015" name="Nature">
        <title>Complex archaea that bridge the gap between prokaryotes and eukaryotes.</title>
        <authorList>
            <person name="Spang A."/>
            <person name="Saw J.H."/>
            <person name="Jorgensen S.L."/>
            <person name="Zaremba-Niedzwiedzka K."/>
            <person name="Martijn J."/>
            <person name="Lind A.E."/>
            <person name="van Eijk R."/>
            <person name="Schleper C."/>
            <person name="Guy L."/>
            <person name="Ettema T.J."/>
        </authorList>
    </citation>
    <scope>NUCLEOTIDE SEQUENCE</scope>
</reference>
<dbReference type="NCBIfam" id="NF040755">
    <property type="entry name" value="AgaR"/>
    <property type="match status" value="1"/>
</dbReference>
<keyword evidence="1" id="KW-0805">Transcription regulation</keyword>
<proteinExistence type="predicted"/>
<sequence length="262" mass="28908">MAKKKKSKRSTVERRKTILTLLSENGQVFVHELSKQFNVSEVTIRNDLDLFESKKLLIRARGGAMKYENNVGIDYGISEKDKINYIEKQRIGKKAAALIGESETVILDSGTTTMEIAKNLGDIKSLSVITNAFNIVGQLIANQNINVIVPGGSLRKNSHSLVGPLAEKNLKNFYVDKAFIGVDAFDTRVGIYTPNIEEASLNQIMINIAKEVILVADSSKFNRRSLAFICPIGQIDTVVTDDKISAEDHKQLQDSGVKVIIA</sequence>
<evidence type="ECO:0000259" key="4">
    <source>
        <dbReference type="PROSITE" id="PS51000"/>
    </source>
</evidence>
<dbReference type="InterPro" id="IPR050313">
    <property type="entry name" value="Carb_Metab_HTH_regulators"/>
</dbReference>
<dbReference type="InterPro" id="IPR001034">
    <property type="entry name" value="DeoR_HTH"/>
</dbReference>
<organism evidence="5">
    <name type="scientific">marine sediment metagenome</name>
    <dbReference type="NCBI Taxonomy" id="412755"/>
    <lineage>
        <taxon>unclassified sequences</taxon>
        <taxon>metagenomes</taxon>
        <taxon>ecological metagenomes</taxon>
    </lineage>
</organism>
<dbReference type="InterPro" id="IPR014036">
    <property type="entry name" value="DeoR-like_C"/>
</dbReference>
<protein>
    <recommendedName>
        <fullName evidence="4">HTH deoR-type domain-containing protein</fullName>
    </recommendedName>
</protein>
<keyword evidence="3" id="KW-0804">Transcription</keyword>